<proteinExistence type="predicted"/>
<dbReference type="Proteomes" id="UP000605253">
    <property type="component" value="Unassembled WGS sequence"/>
</dbReference>
<gene>
    <name evidence="1" type="ORF">GCM10011365_15400</name>
</gene>
<sequence>MKPPVCEICQKRLTLDSDSESTGGLVWFKNYQPLPPRMVGHPKGIGWFCGVHYKQAQTLNNLDMTDAIQQIKSSL</sequence>
<dbReference type="AlphaFoldDB" id="A0A917CPD1"/>
<evidence type="ECO:0000313" key="2">
    <source>
        <dbReference type="Proteomes" id="UP000605253"/>
    </source>
</evidence>
<evidence type="ECO:0000313" key="1">
    <source>
        <dbReference type="EMBL" id="GGF95002.1"/>
    </source>
</evidence>
<reference evidence="1" key="1">
    <citation type="journal article" date="2014" name="Int. J. Syst. Evol. Microbiol.">
        <title>Complete genome sequence of Corynebacterium casei LMG S-19264T (=DSM 44701T), isolated from a smear-ripened cheese.</title>
        <authorList>
            <consortium name="US DOE Joint Genome Institute (JGI-PGF)"/>
            <person name="Walter F."/>
            <person name="Albersmeier A."/>
            <person name="Kalinowski J."/>
            <person name="Ruckert C."/>
        </authorList>
    </citation>
    <scope>NUCLEOTIDE SEQUENCE</scope>
    <source>
        <strain evidence="1">CGMCC 1.12181</strain>
    </source>
</reference>
<dbReference type="RefSeq" id="WP_345258635.1">
    <property type="nucleotide sequence ID" value="NZ_BAABJF010000002.1"/>
</dbReference>
<reference evidence="1" key="2">
    <citation type="submission" date="2020-09" db="EMBL/GenBank/DDBJ databases">
        <authorList>
            <person name="Sun Q."/>
            <person name="Zhou Y."/>
        </authorList>
    </citation>
    <scope>NUCLEOTIDE SEQUENCE</scope>
    <source>
        <strain evidence="1">CGMCC 1.12181</strain>
    </source>
</reference>
<accession>A0A917CPD1</accession>
<keyword evidence="2" id="KW-1185">Reference proteome</keyword>
<protein>
    <submittedName>
        <fullName evidence="1">Uncharacterized protein</fullName>
    </submittedName>
</protein>
<comment type="caution">
    <text evidence="1">The sequence shown here is derived from an EMBL/GenBank/DDBJ whole genome shotgun (WGS) entry which is preliminary data.</text>
</comment>
<organism evidence="1 2">
    <name type="scientific">Marinicella pacifica</name>
    <dbReference type="NCBI Taxonomy" id="1171543"/>
    <lineage>
        <taxon>Bacteria</taxon>
        <taxon>Pseudomonadati</taxon>
        <taxon>Pseudomonadota</taxon>
        <taxon>Gammaproteobacteria</taxon>
        <taxon>Lysobacterales</taxon>
        <taxon>Marinicellaceae</taxon>
        <taxon>Marinicella</taxon>
    </lineage>
</organism>
<dbReference type="EMBL" id="BMEO01000005">
    <property type="protein sequence ID" value="GGF95002.1"/>
    <property type="molecule type" value="Genomic_DNA"/>
</dbReference>
<name>A0A917CPD1_9GAMM</name>